<dbReference type="Proteomes" id="UP000287224">
    <property type="component" value="Unassembled WGS sequence"/>
</dbReference>
<gene>
    <name evidence="1" type="ORF">KDAU_29320</name>
</gene>
<sequence>MCKELTQIFHLQACAPSSQVDDLFVFTLSVYPPNLENTRRLDRLVISSSGAVTWLGDPL</sequence>
<evidence type="ECO:0000313" key="1">
    <source>
        <dbReference type="EMBL" id="GCE05603.1"/>
    </source>
</evidence>
<name>A0A401ZFM9_9CHLR</name>
<dbReference type="EMBL" id="BIFQ01000001">
    <property type="protein sequence ID" value="GCE05603.1"/>
    <property type="molecule type" value="Genomic_DNA"/>
</dbReference>
<organism evidence="1 2">
    <name type="scientific">Dictyobacter aurantiacus</name>
    <dbReference type="NCBI Taxonomy" id="1936993"/>
    <lineage>
        <taxon>Bacteria</taxon>
        <taxon>Bacillati</taxon>
        <taxon>Chloroflexota</taxon>
        <taxon>Ktedonobacteria</taxon>
        <taxon>Ktedonobacterales</taxon>
        <taxon>Dictyobacteraceae</taxon>
        <taxon>Dictyobacter</taxon>
    </lineage>
</organism>
<reference evidence="2" key="1">
    <citation type="submission" date="2018-12" db="EMBL/GenBank/DDBJ databases">
        <title>Tengunoibacter tsumagoiensis gen. nov., sp. nov., Dictyobacter kobayashii sp. nov., D. alpinus sp. nov., and D. joshuensis sp. nov. and description of Dictyobacteraceae fam. nov. within the order Ktedonobacterales isolated from Tengu-no-mugimeshi.</title>
        <authorList>
            <person name="Wang C.M."/>
            <person name="Zheng Y."/>
            <person name="Sakai Y."/>
            <person name="Toyoda A."/>
            <person name="Minakuchi Y."/>
            <person name="Abe K."/>
            <person name="Yokota A."/>
            <person name="Yabe S."/>
        </authorList>
    </citation>
    <scope>NUCLEOTIDE SEQUENCE [LARGE SCALE GENOMIC DNA]</scope>
    <source>
        <strain evidence="2">S-27</strain>
    </source>
</reference>
<comment type="caution">
    <text evidence="1">The sequence shown here is derived from an EMBL/GenBank/DDBJ whole genome shotgun (WGS) entry which is preliminary data.</text>
</comment>
<evidence type="ECO:0000313" key="2">
    <source>
        <dbReference type="Proteomes" id="UP000287224"/>
    </source>
</evidence>
<accession>A0A401ZFM9</accession>
<protein>
    <submittedName>
        <fullName evidence="1">Uncharacterized protein</fullName>
    </submittedName>
</protein>
<proteinExistence type="predicted"/>
<keyword evidence="2" id="KW-1185">Reference proteome</keyword>
<dbReference type="AlphaFoldDB" id="A0A401ZFM9"/>